<sequence length="320" mass="34337">MILKRVTAPRIGWMLARNNQYGLGSMGLTMAANLQRYLAKSPDERNLTYFNRTLSAGDPLRELGAIPAASLLDLVKKSDVIFTMVPSISVTSPSNKILTETFNAITSSSTIIDKKTFVNRSTVHPETTASISDILSGLDAVFLAAPVFGGPAVAQSGQLVFAFGGPSQNQNQLDIRRYIVGVMGKKVIECGTEARSVSLLKIGGNIITLNLMEAVGEAQVSAERTGLGTAAMEELITESFWNCCRGYSKRLTTGIYAPPLNTRPGFGVSLTIKDADHALSIASAANAKLPGWNWRAFTCGLLENTGESTRRAKRTGYTPV</sequence>
<dbReference type="InterPro" id="IPR013328">
    <property type="entry name" value="6PGD_dom2"/>
</dbReference>
<dbReference type="STRING" id="227321.Q5B0A2"/>
<dbReference type="OrthoDB" id="435038at2759"/>
<comment type="similarity">
    <text evidence="1">Belongs to the HIBADH-related family. NP60 subfamily.</text>
</comment>
<dbReference type="PIRSF" id="PIRSF000103">
    <property type="entry name" value="HIBADH"/>
    <property type="match status" value="1"/>
</dbReference>
<dbReference type="GO" id="GO:0016491">
    <property type="term" value="F:oxidoreductase activity"/>
    <property type="evidence" value="ECO:0007669"/>
    <property type="project" value="UniProtKB-KW"/>
</dbReference>
<proteinExistence type="inferred from homology"/>
<evidence type="ECO:0000313" key="5">
    <source>
        <dbReference type="EMBL" id="CBF70330.1"/>
    </source>
</evidence>
<feature type="domain" description="6-phosphogluconate dehydrogenase NADP-binding" evidence="4">
    <location>
        <begin position="22"/>
        <end position="188"/>
    </location>
</feature>
<dbReference type="GeneID" id="2871182"/>
<dbReference type="PANTHER" id="PTHR43580:SF8">
    <property type="entry name" value="6-PHOSPHOGLUCONATE DEHYDROGENASE NADP-BINDING DOMAIN-CONTAINING PROTEIN-RELATED"/>
    <property type="match status" value="1"/>
</dbReference>
<dbReference type="eggNOG" id="KOG0409">
    <property type="taxonomic scope" value="Eukaryota"/>
</dbReference>
<accession>C8V317</accession>
<dbReference type="HOGENOM" id="CLU_035117_5_0_1"/>
<dbReference type="Gene3D" id="1.10.1040.10">
    <property type="entry name" value="N-(1-d-carboxylethyl)-l-norvaline Dehydrogenase, domain 2"/>
    <property type="match status" value="1"/>
</dbReference>
<dbReference type="Gene3D" id="3.40.50.720">
    <property type="entry name" value="NAD(P)-binding Rossmann-like Domain"/>
    <property type="match status" value="1"/>
</dbReference>
<dbReference type="Proteomes" id="UP000000560">
    <property type="component" value="Chromosome I"/>
</dbReference>
<evidence type="ECO:0000256" key="2">
    <source>
        <dbReference type="ARBA" id="ARBA00023002"/>
    </source>
</evidence>
<dbReference type="InterPro" id="IPR015815">
    <property type="entry name" value="HIBADH-related"/>
</dbReference>
<dbReference type="GO" id="GO:0050661">
    <property type="term" value="F:NADP binding"/>
    <property type="evidence" value="ECO:0007669"/>
    <property type="project" value="InterPro"/>
</dbReference>
<dbReference type="VEuPathDB" id="FungiDB:AN6028"/>
<gene>
    <name evidence="5" type="ORF">ANIA_06028</name>
</gene>
<dbReference type="EMBL" id="BN001301">
    <property type="protein sequence ID" value="CBF70330.1"/>
    <property type="molecule type" value="Genomic_DNA"/>
</dbReference>
<feature type="active site" evidence="3">
    <location>
        <position position="201"/>
    </location>
</feature>
<dbReference type="PANTHER" id="PTHR43580">
    <property type="entry name" value="OXIDOREDUCTASE GLYR1-RELATED"/>
    <property type="match status" value="1"/>
</dbReference>
<dbReference type="OMA" id="DIVFTMI"/>
<evidence type="ECO:0000259" key="4">
    <source>
        <dbReference type="Pfam" id="PF03446"/>
    </source>
</evidence>
<dbReference type="InterPro" id="IPR006115">
    <property type="entry name" value="6PGDH_NADP-bd"/>
</dbReference>
<keyword evidence="6" id="KW-1185">Reference proteome</keyword>
<dbReference type="InParanoid" id="Q5B0A2"/>
<dbReference type="KEGG" id="ani:ANIA_06028"/>
<protein>
    <recommendedName>
        <fullName evidence="4">6-phosphogluconate dehydrogenase NADP-binding domain-containing protein</fullName>
    </recommendedName>
</protein>
<reference evidence="6" key="2">
    <citation type="journal article" date="2009" name="Fungal Genet. Biol.">
        <title>The 2008 update of the Aspergillus nidulans genome annotation: a community effort.</title>
        <authorList>
            <person name="Wortman J.R."/>
            <person name="Gilsenan J.M."/>
            <person name="Joardar V."/>
            <person name="Deegan J."/>
            <person name="Clutterbuck J."/>
            <person name="Andersen M.R."/>
            <person name="Archer D."/>
            <person name="Bencina M."/>
            <person name="Braus G."/>
            <person name="Coutinho P."/>
            <person name="von Dohren H."/>
            <person name="Doonan J."/>
            <person name="Driessen A.J."/>
            <person name="Durek P."/>
            <person name="Espeso E."/>
            <person name="Fekete E."/>
            <person name="Flipphi M."/>
            <person name="Estrada C.G."/>
            <person name="Geysens S."/>
            <person name="Goldman G."/>
            <person name="de Groot P.W."/>
            <person name="Hansen K."/>
            <person name="Harris S.D."/>
            <person name="Heinekamp T."/>
            <person name="Helmstaedt K."/>
            <person name="Henrissat B."/>
            <person name="Hofmann G."/>
            <person name="Homan T."/>
            <person name="Horio T."/>
            <person name="Horiuchi H."/>
            <person name="James S."/>
            <person name="Jones M."/>
            <person name="Karaffa L."/>
            <person name="Karanyi Z."/>
            <person name="Kato M."/>
            <person name="Keller N."/>
            <person name="Kelly D.E."/>
            <person name="Kiel J.A."/>
            <person name="Kim J.M."/>
            <person name="van der Klei I.J."/>
            <person name="Klis F.M."/>
            <person name="Kovalchuk A."/>
            <person name="Krasevec N."/>
            <person name="Kubicek C.P."/>
            <person name="Liu B."/>
            <person name="Maccabe A."/>
            <person name="Meyer V."/>
            <person name="Mirabito P."/>
            <person name="Miskei M."/>
            <person name="Mos M."/>
            <person name="Mullins J."/>
            <person name="Nelson D.R."/>
            <person name="Nielsen J."/>
            <person name="Oakley B.R."/>
            <person name="Osmani S.A."/>
            <person name="Pakula T."/>
            <person name="Paszewski A."/>
            <person name="Paulsen I."/>
            <person name="Pilsyk S."/>
            <person name="Pocsi I."/>
            <person name="Punt P.J."/>
            <person name="Ram A.F."/>
            <person name="Ren Q."/>
            <person name="Robellet X."/>
            <person name="Robson G."/>
            <person name="Seiboth B."/>
            <person name="van Solingen P."/>
            <person name="Specht T."/>
            <person name="Sun J."/>
            <person name="Taheri-Talesh N."/>
            <person name="Takeshita N."/>
            <person name="Ussery D."/>
            <person name="vanKuyk P.A."/>
            <person name="Visser H."/>
            <person name="van de Vondervoort P.J."/>
            <person name="de Vries R.P."/>
            <person name="Walton J."/>
            <person name="Xiang X."/>
            <person name="Xiong Y."/>
            <person name="Zeng A.P."/>
            <person name="Brandt B.W."/>
            <person name="Cornell M.J."/>
            <person name="van den Hondel C.A."/>
            <person name="Visser J."/>
            <person name="Oliver S.G."/>
            <person name="Turner G."/>
        </authorList>
    </citation>
    <scope>GENOME REANNOTATION</scope>
    <source>
        <strain evidence="6">FGSC A4 / ATCC 38163 / CBS 112.46 / NRRL 194 / M139</strain>
    </source>
</reference>
<evidence type="ECO:0000313" key="6">
    <source>
        <dbReference type="Proteomes" id="UP000000560"/>
    </source>
</evidence>
<dbReference type="InterPro" id="IPR036291">
    <property type="entry name" value="NAD(P)-bd_dom_sf"/>
</dbReference>
<dbReference type="SUPFAM" id="SSF48179">
    <property type="entry name" value="6-phosphogluconate dehydrogenase C-terminal domain-like"/>
    <property type="match status" value="1"/>
</dbReference>
<reference evidence="6" key="1">
    <citation type="journal article" date="2005" name="Nature">
        <title>Sequencing of Aspergillus nidulans and comparative analysis with A. fumigatus and A. oryzae.</title>
        <authorList>
            <person name="Galagan J.E."/>
            <person name="Calvo S.E."/>
            <person name="Cuomo C."/>
            <person name="Ma L.J."/>
            <person name="Wortman J.R."/>
            <person name="Batzoglou S."/>
            <person name="Lee S.I."/>
            <person name="Basturkmen M."/>
            <person name="Spevak C.C."/>
            <person name="Clutterbuck J."/>
            <person name="Kapitonov V."/>
            <person name="Jurka J."/>
            <person name="Scazzocchio C."/>
            <person name="Farman M."/>
            <person name="Butler J."/>
            <person name="Purcell S."/>
            <person name="Harris S."/>
            <person name="Braus G.H."/>
            <person name="Draht O."/>
            <person name="Busch S."/>
            <person name="D'Enfert C."/>
            <person name="Bouchier C."/>
            <person name="Goldman G.H."/>
            <person name="Bell-Pedersen D."/>
            <person name="Griffiths-Jones S."/>
            <person name="Doonan J.H."/>
            <person name="Yu J."/>
            <person name="Vienken K."/>
            <person name="Pain A."/>
            <person name="Freitag M."/>
            <person name="Selker E.U."/>
            <person name="Archer D.B."/>
            <person name="Penalva M.A."/>
            <person name="Oakley B.R."/>
            <person name="Momany M."/>
            <person name="Tanaka T."/>
            <person name="Kumagai T."/>
            <person name="Asai K."/>
            <person name="Machida M."/>
            <person name="Nierman W.C."/>
            <person name="Denning D.W."/>
            <person name="Caddick M."/>
            <person name="Hynes M."/>
            <person name="Paoletti M."/>
            <person name="Fischer R."/>
            <person name="Miller B."/>
            <person name="Dyer P."/>
            <person name="Sachs M.S."/>
            <person name="Osmani S.A."/>
            <person name="Birren B.W."/>
        </authorList>
    </citation>
    <scope>NUCLEOTIDE SEQUENCE [LARGE SCALE GENOMIC DNA]</scope>
    <source>
        <strain evidence="6">FGSC A4 / ATCC 38163 / CBS 112.46 / NRRL 194 / M139</strain>
    </source>
</reference>
<dbReference type="SUPFAM" id="SSF51735">
    <property type="entry name" value="NAD(P)-binding Rossmann-fold domains"/>
    <property type="match status" value="1"/>
</dbReference>
<accession>Q5B0A2</accession>
<evidence type="ECO:0000256" key="1">
    <source>
        <dbReference type="ARBA" id="ARBA00007598"/>
    </source>
</evidence>
<dbReference type="Pfam" id="PF03446">
    <property type="entry name" value="NAD_binding_2"/>
    <property type="match status" value="1"/>
</dbReference>
<organism evidence="5 6">
    <name type="scientific">Emericella nidulans (strain FGSC A4 / ATCC 38163 / CBS 112.46 / NRRL 194 / M139)</name>
    <name type="common">Aspergillus nidulans</name>
    <dbReference type="NCBI Taxonomy" id="227321"/>
    <lineage>
        <taxon>Eukaryota</taxon>
        <taxon>Fungi</taxon>
        <taxon>Dikarya</taxon>
        <taxon>Ascomycota</taxon>
        <taxon>Pezizomycotina</taxon>
        <taxon>Eurotiomycetes</taxon>
        <taxon>Eurotiomycetidae</taxon>
        <taxon>Eurotiales</taxon>
        <taxon>Aspergillaceae</taxon>
        <taxon>Aspergillus</taxon>
        <taxon>Aspergillus subgen. Nidulantes</taxon>
    </lineage>
</organism>
<dbReference type="RefSeq" id="XP_663632.1">
    <property type="nucleotide sequence ID" value="XM_658540.1"/>
</dbReference>
<dbReference type="InterPro" id="IPR008927">
    <property type="entry name" value="6-PGluconate_DH-like_C_sf"/>
</dbReference>
<dbReference type="InterPro" id="IPR051265">
    <property type="entry name" value="HIBADH-related_NP60_sf"/>
</dbReference>
<keyword evidence="2" id="KW-0560">Oxidoreductase</keyword>
<dbReference type="AlphaFoldDB" id="Q5B0A2"/>
<evidence type="ECO:0000256" key="3">
    <source>
        <dbReference type="PIRSR" id="PIRSR000103-1"/>
    </source>
</evidence>
<name>Q5B0A2_EMENI</name>